<dbReference type="PANTHER" id="PTHR34965">
    <property type="entry name" value="OS07G0118300 PROTEIN"/>
    <property type="match status" value="1"/>
</dbReference>
<evidence type="ECO:0000313" key="3">
    <source>
        <dbReference type="Proteomes" id="UP000298416"/>
    </source>
</evidence>
<dbReference type="Proteomes" id="UP000298416">
    <property type="component" value="Unassembled WGS sequence"/>
</dbReference>
<reference evidence="2" key="2">
    <citation type="submission" date="2020-08" db="EMBL/GenBank/DDBJ databases">
        <title>Plant Genome Project.</title>
        <authorList>
            <person name="Zhang R.-G."/>
        </authorList>
    </citation>
    <scope>NUCLEOTIDE SEQUENCE</scope>
    <source>
        <strain evidence="2">Huo1</strain>
        <tissue evidence="2">Leaf</tissue>
    </source>
</reference>
<name>A0A8X9A1M2_SALSN</name>
<feature type="transmembrane region" description="Helical" evidence="1">
    <location>
        <begin position="133"/>
        <end position="153"/>
    </location>
</feature>
<feature type="transmembrane region" description="Helical" evidence="1">
    <location>
        <begin position="27"/>
        <end position="52"/>
    </location>
</feature>
<sequence length="238" mass="26766">MEAQSSREPDPPAVTTRLRSRPDPFLITCRCFSVITALAAILCIAVNILSAVQSFNNGSDIFDGIFRCYTVVIALFVVVAETEWEFIMKFSKILEYWAGRGMLQIFVAVMTRAYPEYLKDHAELFLLQSISSYLLLGCGVVYVISGMCCIGMVKRARQKKEISREQAIKDLEVMSFGRLILIIEVVYLSLSSAEKNLSRCWSLKLDSELGAQTQQRNAVPVNLCVDLNLAPILLEEQY</sequence>
<accession>A0A8X9A1M2</accession>
<keyword evidence="1" id="KW-1133">Transmembrane helix</keyword>
<comment type="caution">
    <text evidence="2">The sequence shown here is derived from an EMBL/GenBank/DDBJ whole genome shotgun (WGS) entry which is preliminary data.</text>
</comment>
<evidence type="ECO:0000313" key="2">
    <source>
        <dbReference type="EMBL" id="KAG6425023.1"/>
    </source>
</evidence>
<feature type="transmembrane region" description="Helical" evidence="1">
    <location>
        <begin position="94"/>
        <end position="113"/>
    </location>
</feature>
<proteinExistence type="predicted"/>
<keyword evidence="3" id="KW-1185">Reference proteome</keyword>
<evidence type="ECO:0008006" key="4">
    <source>
        <dbReference type="Google" id="ProtNLM"/>
    </source>
</evidence>
<keyword evidence="1" id="KW-0812">Transmembrane</keyword>
<dbReference type="EMBL" id="PNBA02000005">
    <property type="protein sequence ID" value="KAG6425023.1"/>
    <property type="molecule type" value="Genomic_DNA"/>
</dbReference>
<feature type="transmembrane region" description="Helical" evidence="1">
    <location>
        <begin position="64"/>
        <end position="82"/>
    </location>
</feature>
<reference evidence="2" key="1">
    <citation type="submission" date="2018-01" db="EMBL/GenBank/DDBJ databases">
        <authorList>
            <person name="Mao J.F."/>
        </authorList>
    </citation>
    <scope>NUCLEOTIDE SEQUENCE</scope>
    <source>
        <strain evidence="2">Huo1</strain>
        <tissue evidence="2">Leaf</tissue>
    </source>
</reference>
<dbReference type="AlphaFoldDB" id="A0A8X9A1M2"/>
<evidence type="ECO:0000256" key="1">
    <source>
        <dbReference type="SAM" id="Phobius"/>
    </source>
</evidence>
<keyword evidence="1" id="KW-0472">Membrane</keyword>
<dbReference type="PANTHER" id="PTHR34965:SF1">
    <property type="entry name" value="OS07G0118300 PROTEIN"/>
    <property type="match status" value="1"/>
</dbReference>
<protein>
    <recommendedName>
        <fullName evidence="4">Golgi apparatus membrane protein TVP15</fullName>
    </recommendedName>
</protein>
<organism evidence="2">
    <name type="scientific">Salvia splendens</name>
    <name type="common">Scarlet sage</name>
    <dbReference type="NCBI Taxonomy" id="180675"/>
    <lineage>
        <taxon>Eukaryota</taxon>
        <taxon>Viridiplantae</taxon>
        <taxon>Streptophyta</taxon>
        <taxon>Embryophyta</taxon>
        <taxon>Tracheophyta</taxon>
        <taxon>Spermatophyta</taxon>
        <taxon>Magnoliopsida</taxon>
        <taxon>eudicotyledons</taxon>
        <taxon>Gunneridae</taxon>
        <taxon>Pentapetalae</taxon>
        <taxon>asterids</taxon>
        <taxon>lamiids</taxon>
        <taxon>Lamiales</taxon>
        <taxon>Lamiaceae</taxon>
        <taxon>Nepetoideae</taxon>
        <taxon>Mentheae</taxon>
        <taxon>Salviinae</taxon>
        <taxon>Salvia</taxon>
        <taxon>Salvia subgen. Calosphace</taxon>
        <taxon>core Calosphace</taxon>
    </lineage>
</organism>
<gene>
    <name evidence="2" type="ORF">SASPL_115446</name>
</gene>